<dbReference type="InterPro" id="IPR010997">
    <property type="entry name" value="HRDC-like_sf"/>
</dbReference>
<dbReference type="SUPFAM" id="SSF47819">
    <property type="entry name" value="HRDC-like"/>
    <property type="match status" value="1"/>
</dbReference>
<reference evidence="3 4" key="1">
    <citation type="journal article" date="2011" name="Genome Biol. Evol.">
        <title>Complete nucleomorph genome sequence of the nonphotosynthetic alga Cryptomonas paramecium reveals a core nucleomorph gene set.</title>
        <authorList>
            <person name="Tanifuji G."/>
            <person name="Onodera N.T."/>
            <person name="Wheeler T.J."/>
            <person name="Dlutek M."/>
            <person name="Donaher N."/>
            <person name="Archibald J.M."/>
        </authorList>
    </citation>
    <scope>NUCLEOTIDE SEQUENCE [LARGE SCALE GENOMIC DNA]</scope>
    <source>
        <strain evidence="3 4">CCAP977/2A</strain>
    </source>
</reference>
<dbReference type="InterPro" id="IPR005574">
    <property type="entry name" value="Rpb4/RPC9"/>
</dbReference>
<dbReference type="GO" id="GO:0030880">
    <property type="term" value="C:RNA polymerase complex"/>
    <property type="evidence" value="ECO:0007669"/>
    <property type="project" value="InterPro"/>
</dbReference>
<name>F2HI91_9CRYP</name>
<comment type="subcellular location">
    <subcellularLocation>
        <location evidence="1">Nucleus</location>
    </subcellularLocation>
</comment>
<accession>F2HI91</accession>
<keyword evidence="2" id="KW-0539">Nucleus</keyword>
<dbReference type="Pfam" id="PF03874">
    <property type="entry name" value="RNA_pol_Rpb4"/>
    <property type="match status" value="1"/>
</dbReference>
<dbReference type="RefSeq" id="XP_003239913.1">
    <property type="nucleotide sequence ID" value="XM_003239865.1"/>
</dbReference>
<evidence type="ECO:0000313" key="3">
    <source>
        <dbReference type="EMBL" id="AEA39015.1"/>
    </source>
</evidence>
<dbReference type="EMBL" id="CP002174">
    <property type="protein sequence ID" value="AEA39015.1"/>
    <property type="molecule type" value="Genomic_DNA"/>
</dbReference>
<evidence type="ECO:0000313" key="4">
    <source>
        <dbReference type="Proteomes" id="UP000243423"/>
    </source>
</evidence>
<protein>
    <submittedName>
        <fullName evidence="3">RNA polymerase II, subunit F</fullName>
    </submittedName>
</protein>
<evidence type="ECO:0000256" key="2">
    <source>
        <dbReference type="ARBA" id="ARBA00023242"/>
    </source>
</evidence>
<proteinExistence type="predicted"/>
<dbReference type="GO" id="GO:0005634">
    <property type="term" value="C:nucleus"/>
    <property type="evidence" value="ECO:0007669"/>
    <property type="project" value="UniProtKB-SubCell"/>
</dbReference>
<dbReference type="GeneID" id="10447423"/>
<dbReference type="Proteomes" id="UP000243423">
    <property type="component" value="Nucleomorph 3"/>
</dbReference>
<dbReference type="GO" id="GO:0006352">
    <property type="term" value="P:DNA-templated transcription initiation"/>
    <property type="evidence" value="ECO:0007669"/>
    <property type="project" value="InterPro"/>
</dbReference>
<dbReference type="InterPro" id="IPR038324">
    <property type="entry name" value="Rpb4/RPC9_sf"/>
</dbReference>
<evidence type="ECO:0000256" key="1">
    <source>
        <dbReference type="ARBA" id="ARBA00004123"/>
    </source>
</evidence>
<dbReference type="AlphaFoldDB" id="F2HI91"/>
<gene>
    <name evidence="3" type="primary">rpb4</name>
    <name evidence="3" type="ORF">CPARA_3gp357</name>
</gene>
<geneLocation type="nucleomorph" evidence="3"/>
<sequence>MKENILSSFDKNKIMPLFIDEVLFFLLKKNSNLNVFKNNNFYIKIFEYVIFFSKLKKETTRKLRIFMEKKISKFFKHQNLEIYFIICKFIDLMPVTVQEINTIVPEFKNFFNFKNGRFLFDTIFHIIKNQFI</sequence>
<dbReference type="Gene3D" id="1.20.1250.40">
    <property type="match status" value="1"/>
</dbReference>
<organism evidence="3 4">
    <name type="scientific">Cryptomonas paramaecium</name>
    <dbReference type="NCBI Taxonomy" id="2898"/>
    <lineage>
        <taxon>Eukaryota</taxon>
        <taxon>Cryptophyceae</taxon>
        <taxon>Cryptomonadales</taxon>
        <taxon>Cryptomonadaceae</taxon>
        <taxon>Cryptomonas</taxon>
    </lineage>
</organism>
<dbReference type="GO" id="GO:0000166">
    <property type="term" value="F:nucleotide binding"/>
    <property type="evidence" value="ECO:0007669"/>
    <property type="project" value="InterPro"/>
</dbReference>
<keyword evidence="3" id="KW-0542">Nucleomorph</keyword>